<dbReference type="Pfam" id="PF17779">
    <property type="entry name" value="WHD_NOD2"/>
    <property type="match status" value="1"/>
</dbReference>
<sequence length="1051" mass="117986">MECQQEYKSRLKSKFQCIHNDMSKQSHPTFLNDIFTELYITEGESENINKEHEVRQIETALRRKTTVEMPVKCNDIFQHSSKENRPIKCVLTKGVAGIGKTVSVQKFILDWAEGSANQDIKFVYPLPFRELNLMKGKQFSLIELLQHFKMETGFGDNHKNQKVLFIFDGLDECRFPLDFQNNAKLSNPTLPASVDVLLTNLISNNLLPNALLWITSRPAAACQIPLEYIDLVTEVRGFNDPQKEEYLNKRINDKQLSSRIITHLKSSRSLYIMCHIPVFCWLSVTVLERLFNTAEDEEIPKTLTQMYTHFLLIQTHAKNIRYTKQHNPGPQDEDMILKLGKLAFQQLKNGNLIFYEDDLTACGIDVKEAVVYSGVCSQIFKEESALTENKVYCFIHLSIQEFLAAMYVYYMFKIHHSNVLDHEEHEEHQKLTETTLFELHRSAIDEALQSENGHLDLFLRFLLGLSLESNQSLLQGLLSQSGSRACQSIEETIDYIKKMIEETSIPEKSINLFYCLNELNDLSLVKEVQRFLNLGHFSKLSPAQWSALVFVLLTSEEKLDVFDLKKYIRSDEGLTRLLPVVKTSESALLDNCGLTMRCCRALASTIGCSFSNVRVLDLCNNSIGDKGLELLTAGLENTQCNLEELRLSYCRITTHGCSVLQSGLLPNLPNLRVLDLSENSLREAGIKILANYLKHQHCKLEILRLKDCRVTTQGTISIATALQSNPSHLRELDLHWNNPGDDGVEKLSAVIQHPLSQLETLWLSYGLLTEKSCQSLALALRSSFSTLKALDLSGNAIYDGAVKMLSNGLGSPHCKIEILRLASCEITEVGVDDLASALVSNPAHLRELDLRHNHIKDYGVSRLAEVVKNSNCRLETLCLGDSRVTKEGCAVLAAALNSNPSYLRELDLSSNDLTDTGMKLLSPVLRNHSSNIMKLNLSQCGLTMACCDSLASTLEEKSSLRELNLGVNNLQDLGIKVLCAGLENPHCQLDTLGLSNCRITGEGCTILASALKSKHSLLRELDLSENSLTDAAVRPLSALLDDPDCKLEKLM</sequence>
<dbReference type="InterPro" id="IPR007111">
    <property type="entry name" value="NACHT_NTPase"/>
</dbReference>
<evidence type="ECO:0000256" key="2">
    <source>
        <dbReference type="ARBA" id="ARBA00022490"/>
    </source>
</evidence>
<dbReference type="EMBL" id="JACTAM010000023">
    <property type="protein sequence ID" value="KAI2649617.1"/>
    <property type="molecule type" value="Genomic_DNA"/>
</dbReference>
<dbReference type="InterPro" id="IPR051261">
    <property type="entry name" value="NLR"/>
</dbReference>
<evidence type="ECO:0000259" key="7">
    <source>
        <dbReference type="PROSITE" id="PS50837"/>
    </source>
</evidence>
<reference evidence="8 9" key="1">
    <citation type="submission" date="2022-01" db="EMBL/GenBank/DDBJ databases">
        <title>A high-quality chromosome-level genome assembly of rohu carp, Labeo rohita.</title>
        <authorList>
            <person name="Arick M.A. II"/>
            <person name="Hsu C.-Y."/>
            <person name="Magbanua Z."/>
            <person name="Pechanova O."/>
            <person name="Grover C."/>
            <person name="Miller E."/>
            <person name="Thrash A."/>
            <person name="Ezzel L."/>
            <person name="Alam S."/>
            <person name="Benzie J."/>
            <person name="Hamilton M."/>
            <person name="Karsi A."/>
            <person name="Lawrence M.L."/>
            <person name="Peterson D.G."/>
        </authorList>
    </citation>
    <scope>NUCLEOTIDE SEQUENCE [LARGE SCALE GENOMIC DNA]</scope>
    <source>
        <strain evidence="9">BAU-BD-2019</strain>
        <tissue evidence="8">Blood</tissue>
    </source>
</reference>
<evidence type="ECO:0000313" key="9">
    <source>
        <dbReference type="Proteomes" id="UP000830375"/>
    </source>
</evidence>
<accession>A0ABQ8LI39</accession>
<dbReference type="InterPro" id="IPR041267">
    <property type="entry name" value="NLRP_HD2"/>
</dbReference>
<feature type="domain" description="NACHT" evidence="7">
    <location>
        <begin position="88"/>
        <end position="220"/>
    </location>
</feature>
<dbReference type="InterPro" id="IPR027417">
    <property type="entry name" value="P-loop_NTPase"/>
</dbReference>
<gene>
    <name evidence="8" type="ORF">H4Q32_015600</name>
</gene>
<dbReference type="PROSITE" id="PS50837">
    <property type="entry name" value="NACHT"/>
    <property type="match status" value="1"/>
</dbReference>
<evidence type="ECO:0000256" key="3">
    <source>
        <dbReference type="ARBA" id="ARBA00022614"/>
    </source>
</evidence>
<evidence type="ECO:0000256" key="6">
    <source>
        <dbReference type="ARBA" id="ARBA00022840"/>
    </source>
</evidence>
<keyword evidence="2" id="KW-0963">Cytoplasm</keyword>
<dbReference type="InterPro" id="IPR032675">
    <property type="entry name" value="LRR_dom_sf"/>
</dbReference>
<dbReference type="InterPro" id="IPR029495">
    <property type="entry name" value="NACHT-assoc"/>
</dbReference>
<name>A0ABQ8LI39_LABRO</name>
<dbReference type="Gene3D" id="3.80.10.10">
    <property type="entry name" value="Ribonuclease Inhibitor"/>
    <property type="match status" value="3"/>
</dbReference>
<comment type="subcellular location">
    <subcellularLocation>
        <location evidence="1">Cytoplasm</location>
    </subcellularLocation>
</comment>
<evidence type="ECO:0000256" key="5">
    <source>
        <dbReference type="ARBA" id="ARBA00022741"/>
    </source>
</evidence>
<dbReference type="SUPFAM" id="SSF52047">
    <property type="entry name" value="RNI-like"/>
    <property type="match status" value="2"/>
</dbReference>
<evidence type="ECO:0000256" key="1">
    <source>
        <dbReference type="ARBA" id="ARBA00004496"/>
    </source>
</evidence>
<evidence type="ECO:0000313" key="8">
    <source>
        <dbReference type="EMBL" id="KAI2649617.1"/>
    </source>
</evidence>
<dbReference type="Pfam" id="PF14484">
    <property type="entry name" value="FISNA"/>
    <property type="match status" value="1"/>
</dbReference>
<dbReference type="Proteomes" id="UP000830375">
    <property type="component" value="Unassembled WGS sequence"/>
</dbReference>
<dbReference type="Pfam" id="PF13516">
    <property type="entry name" value="LRR_6"/>
    <property type="match status" value="8"/>
</dbReference>
<dbReference type="InterPro" id="IPR001611">
    <property type="entry name" value="Leu-rich_rpt"/>
</dbReference>
<dbReference type="SMART" id="SM01288">
    <property type="entry name" value="FISNA"/>
    <property type="match status" value="1"/>
</dbReference>
<organism evidence="8 9">
    <name type="scientific">Labeo rohita</name>
    <name type="common">Indian major carp</name>
    <name type="synonym">Cyprinus rohita</name>
    <dbReference type="NCBI Taxonomy" id="84645"/>
    <lineage>
        <taxon>Eukaryota</taxon>
        <taxon>Metazoa</taxon>
        <taxon>Chordata</taxon>
        <taxon>Craniata</taxon>
        <taxon>Vertebrata</taxon>
        <taxon>Euteleostomi</taxon>
        <taxon>Actinopterygii</taxon>
        <taxon>Neopterygii</taxon>
        <taxon>Teleostei</taxon>
        <taxon>Ostariophysi</taxon>
        <taxon>Cypriniformes</taxon>
        <taxon>Cyprinidae</taxon>
        <taxon>Labeoninae</taxon>
        <taxon>Labeonini</taxon>
        <taxon>Labeo</taxon>
    </lineage>
</organism>
<dbReference type="Pfam" id="PF17776">
    <property type="entry name" value="NLRC4_HD2"/>
    <property type="match status" value="1"/>
</dbReference>
<keyword evidence="6" id="KW-0067">ATP-binding</keyword>
<keyword evidence="9" id="KW-1185">Reference proteome</keyword>
<dbReference type="Pfam" id="PF05729">
    <property type="entry name" value="NACHT"/>
    <property type="match status" value="1"/>
</dbReference>
<keyword evidence="5" id="KW-0547">Nucleotide-binding</keyword>
<keyword evidence="3" id="KW-0433">Leucine-rich repeat</keyword>
<proteinExistence type="predicted"/>
<dbReference type="InterPro" id="IPR041075">
    <property type="entry name" value="NOD1/2_WH"/>
</dbReference>
<keyword evidence="4" id="KW-0677">Repeat</keyword>
<dbReference type="SMART" id="SM00368">
    <property type="entry name" value="LRR_RI"/>
    <property type="match status" value="15"/>
</dbReference>
<comment type="caution">
    <text evidence="8">The sequence shown here is derived from an EMBL/GenBank/DDBJ whole genome shotgun (WGS) entry which is preliminary data.</text>
</comment>
<dbReference type="Gene3D" id="3.40.50.300">
    <property type="entry name" value="P-loop containing nucleotide triphosphate hydrolases"/>
    <property type="match status" value="1"/>
</dbReference>
<dbReference type="PANTHER" id="PTHR24106">
    <property type="entry name" value="NACHT, LRR AND CARD DOMAINS-CONTAINING"/>
    <property type="match status" value="1"/>
</dbReference>
<protein>
    <submittedName>
        <fullName evidence="8">NLR family CARD domain-containing protein 3</fullName>
    </submittedName>
</protein>
<evidence type="ECO:0000256" key="4">
    <source>
        <dbReference type="ARBA" id="ARBA00022737"/>
    </source>
</evidence>